<evidence type="ECO:0000256" key="1">
    <source>
        <dbReference type="ARBA" id="ARBA00004141"/>
    </source>
</evidence>
<evidence type="ECO:0000256" key="2">
    <source>
        <dbReference type="ARBA" id="ARBA00022692"/>
    </source>
</evidence>
<protein>
    <recommendedName>
        <fullName evidence="6">MARVEL domain-containing protein</fullName>
    </recommendedName>
</protein>
<dbReference type="OrthoDB" id="5423111at2759"/>
<dbReference type="InterPro" id="IPR052649">
    <property type="entry name" value="NCE102-like"/>
</dbReference>
<evidence type="ECO:0000256" key="4">
    <source>
        <dbReference type="ARBA" id="ARBA00023136"/>
    </source>
</evidence>
<feature type="signal peptide" evidence="5">
    <location>
        <begin position="1"/>
        <end position="20"/>
    </location>
</feature>
<keyword evidence="3" id="KW-1133">Transmembrane helix</keyword>
<evidence type="ECO:0000313" key="8">
    <source>
        <dbReference type="Proteomes" id="UP000027002"/>
    </source>
</evidence>
<dbReference type="GO" id="GO:0072659">
    <property type="term" value="P:protein localization to plasma membrane"/>
    <property type="evidence" value="ECO:0007669"/>
    <property type="project" value="TreeGrafter"/>
</dbReference>
<dbReference type="Pfam" id="PF01284">
    <property type="entry name" value="MARVEL"/>
    <property type="match status" value="1"/>
</dbReference>
<dbReference type="PANTHER" id="PTHR28165:SF1">
    <property type="entry name" value="NON-CLASSICAL EXPORT PROTEIN 2-RELATED"/>
    <property type="match status" value="1"/>
</dbReference>
<dbReference type="KEGG" id="uvi:66068096"/>
<dbReference type="GO" id="GO:0005886">
    <property type="term" value="C:plasma membrane"/>
    <property type="evidence" value="ECO:0007669"/>
    <property type="project" value="TreeGrafter"/>
</dbReference>
<feature type="domain" description="MARVEL" evidence="6">
    <location>
        <begin position="2"/>
        <end position="74"/>
    </location>
</feature>
<keyword evidence="5" id="KW-0732">Signal</keyword>
<comment type="subcellular location">
    <subcellularLocation>
        <location evidence="1">Membrane</location>
        <topology evidence="1">Multi-pass membrane protein</topology>
    </subcellularLocation>
</comment>
<proteinExistence type="predicted"/>
<dbReference type="GO" id="GO:0032126">
    <property type="term" value="C:eisosome"/>
    <property type="evidence" value="ECO:0007669"/>
    <property type="project" value="TreeGrafter"/>
</dbReference>
<dbReference type="GeneID" id="66068096"/>
<evidence type="ECO:0000259" key="6">
    <source>
        <dbReference type="Pfam" id="PF01284"/>
    </source>
</evidence>
<dbReference type="Proteomes" id="UP000027002">
    <property type="component" value="Chromosome 6"/>
</dbReference>
<organism evidence="7 8">
    <name type="scientific">Ustilaginoidea virens</name>
    <name type="common">Rice false smut fungus</name>
    <name type="synonym">Villosiclava virens</name>
    <dbReference type="NCBI Taxonomy" id="1159556"/>
    <lineage>
        <taxon>Eukaryota</taxon>
        <taxon>Fungi</taxon>
        <taxon>Dikarya</taxon>
        <taxon>Ascomycota</taxon>
        <taxon>Pezizomycotina</taxon>
        <taxon>Sordariomycetes</taxon>
        <taxon>Hypocreomycetidae</taxon>
        <taxon>Hypocreales</taxon>
        <taxon>Clavicipitaceae</taxon>
        <taxon>Ustilaginoidea</taxon>
    </lineage>
</organism>
<evidence type="ECO:0000256" key="5">
    <source>
        <dbReference type="SAM" id="SignalP"/>
    </source>
</evidence>
<name>A0A8E5HXE6_USTVR</name>
<feature type="chain" id="PRO_5034140895" description="MARVEL domain-containing protein" evidence="5">
    <location>
        <begin position="21"/>
        <end position="93"/>
    </location>
</feature>
<keyword evidence="2" id="KW-0812">Transmembrane</keyword>
<dbReference type="GO" id="GO:0070941">
    <property type="term" value="P:eisosome assembly"/>
    <property type="evidence" value="ECO:0007669"/>
    <property type="project" value="TreeGrafter"/>
</dbReference>
<dbReference type="AlphaFoldDB" id="A0A8E5HXE6"/>
<evidence type="ECO:0000313" key="7">
    <source>
        <dbReference type="EMBL" id="QUC23078.1"/>
    </source>
</evidence>
<dbReference type="PANTHER" id="PTHR28165">
    <property type="entry name" value="NON-CLASSICAL EXPORT PROTEIN 2-RELATED"/>
    <property type="match status" value="1"/>
</dbReference>
<evidence type="ECO:0000256" key="3">
    <source>
        <dbReference type="ARBA" id="ARBA00022989"/>
    </source>
</evidence>
<dbReference type="InterPro" id="IPR008253">
    <property type="entry name" value="Marvel"/>
</dbReference>
<reference evidence="7" key="1">
    <citation type="submission" date="2020-03" db="EMBL/GenBank/DDBJ databases">
        <title>A mixture of massive structural variations and highly conserved coding sequences in Ustilaginoidea virens genome.</title>
        <authorList>
            <person name="Zhang K."/>
            <person name="Zhao Z."/>
            <person name="Zhang Z."/>
            <person name="Li Y."/>
            <person name="Hsiang T."/>
            <person name="Sun W."/>
        </authorList>
    </citation>
    <scope>NUCLEOTIDE SEQUENCE</scope>
    <source>
        <strain evidence="7">UV-8b</strain>
    </source>
</reference>
<dbReference type="EMBL" id="CP072758">
    <property type="protein sequence ID" value="QUC23078.1"/>
    <property type="molecule type" value="Genomic_DNA"/>
</dbReference>
<keyword evidence="4" id="KW-0472">Membrane</keyword>
<dbReference type="RefSeq" id="XP_043000751.1">
    <property type="nucleotide sequence ID" value="XM_043144816.1"/>
</dbReference>
<accession>A0A8E5HXE6</accession>
<sequence length="93" mass="10120">MLPLDVLLVLFTFINAIVLAAKLRAPNCGNIHPADLPGGWIGYGSRDTEKRCREIQACTAFMWFLWATASAALFLTVREARAGGLGRSIRSAV</sequence>
<keyword evidence="8" id="KW-1185">Reference proteome</keyword>
<gene>
    <name evidence="7" type="ORF">UV8b_07319</name>
</gene>